<evidence type="ECO:0000313" key="1">
    <source>
        <dbReference type="EMBL" id="KKN91233.1"/>
    </source>
</evidence>
<accession>A0A0F9XH38</accession>
<name>A0A0F9XH38_9ZZZZ</name>
<protein>
    <submittedName>
        <fullName evidence="1">Uncharacterized protein</fullName>
    </submittedName>
</protein>
<reference evidence="1" key="1">
    <citation type="journal article" date="2015" name="Nature">
        <title>Complex archaea that bridge the gap between prokaryotes and eukaryotes.</title>
        <authorList>
            <person name="Spang A."/>
            <person name="Saw J.H."/>
            <person name="Jorgensen S.L."/>
            <person name="Zaremba-Niedzwiedzka K."/>
            <person name="Martijn J."/>
            <person name="Lind A.E."/>
            <person name="van Eijk R."/>
            <person name="Schleper C."/>
            <person name="Guy L."/>
            <person name="Ettema T.J."/>
        </authorList>
    </citation>
    <scope>NUCLEOTIDE SEQUENCE</scope>
</reference>
<comment type="caution">
    <text evidence="1">The sequence shown here is derived from an EMBL/GenBank/DDBJ whole genome shotgun (WGS) entry which is preliminary data.</text>
</comment>
<gene>
    <name evidence="1" type="ORF">LCGC14_0221010</name>
</gene>
<dbReference type="EMBL" id="LAZR01000105">
    <property type="protein sequence ID" value="KKN91233.1"/>
    <property type="molecule type" value="Genomic_DNA"/>
</dbReference>
<proteinExistence type="predicted"/>
<dbReference type="AlphaFoldDB" id="A0A0F9XH38"/>
<organism evidence="1">
    <name type="scientific">marine sediment metagenome</name>
    <dbReference type="NCBI Taxonomy" id="412755"/>
    <lineage>
        <taxon>unclassified sequences</taxon>
        <taxon>metagenomes</taxon>
        <taxon>ecological metagenomes</taxon>
    </lineage>
</organism>
<sequence>MDDQEKIMINKVNHDLAYALAEFATHVIDRYDSDDPSARTQILVKGVFAGASCGSLVEYAKEKLLLAHTYISPKEIEDIKRRNMDGKNCNLPPRRTK</sequence>